<protein>
    <submittedName>
        <fullName evidence="1">Uncharacterized protein</fullName>
    </submittedName>
</protein>
<dbReference type="Proteomes" id="UP000807306">
    <property type="component" value="Unassembled WGS sequence"/>
</dbReference>
<evidence type="ECO:0000313" key="1">
    <source>
        <dbReference type="EMBL" id="KAF9522863.1"/>
    </source>
</evidence>
<keyword evidence="2" id="KW-1185">Reference proteome</keyword>
<evidence type="ECO:0000313" key="2">
    <source>
        <dbReference type="Proteomes" id="UP000807306"/>
    </source>
</evidence>
<dbReference type="EMBL" id="MU157931">
    <property type="protein sequence ID" value="KAF9522863.1"/>
    <property type="molecule type" value="Genomic_DNA"/>
</dbReference>
<proteinExistence type="predicted"/>
<sequence length="102" mass="11932">MDPHRADCCNGFGTRHEVSRINVRQDKYTVFISFDLYSLYPFFPLYCFFKFSSLLDGSCCYSRWMRTRCRCPYQIGNAFIARAYPSIRALVARRTGCPPESD</sequence>
<name>A0A9P6E5D2_9AGAR</name>
<reference evidence="1" key="1">
    <citation type="submission" date="2020-11" db="EMBL/GenBank/DDBJ databases">
        <authorList>
            <consortium name="DOE Joint Genome Institute"/>
            <person name="Ahrendt S."/>
            <person name="Riley R."/>
            <person name="Andreopoulos W."/>
            <person name="Labutti K."/>
            <person name="Pangilinan J."/>
            <person name="Ruiz-Duenas F.J."/>
            <person name="Barrasa J.M."/>
            <person name="Sanchez-Garcia M."/>
            <person name="Camarero S."/>
            <person name="Miyauchi S."/>
            <person name="Serrano A."/>
            <person name="Linde D."/>
            <person name="Babiker R."/>
            <person name="Drula E."/>
            <person name="Ayuso-Fernandez I."/>
            <person name="Pacheco R."/>
            <person name="Padilla G."/>
            <person name="Ferreira P."/>
            <person name="Barriuso J."/>
            <person name="Kellner H."/>
            <person name="Castanera R."/>
            <person name="Alfaro M."/>
            <person name="Ramirez L."/>
            <person name="Pisabarro A.G."/>
            <person name="Kuo A."/>
            <person name="Tritt A."/>
            <person name="Lipzen A."/>
            <person name="He G."/>
            <person name="Yan M."/>
            <person name="Ng V."/>
            <person name="Cullen D."/>
            <person name="Martin F."/>
            <person name="Rosso M.-N."/>
            <person name="Henrissat B."/>
            <person name="Hibbett D."/>
            <person name="Martinez A.T."/>
            <person name="Grigoriev I.V."/>
        </authorList>
    </citation>
    <scope>NUCLEOTIDE SEQUENCE</scope>
    <source>
        <strain evidence="1">CBS 506.95</strain>
    </source>
</reference>
<gene>
    <name evidence="1" type="ORF">CPB83DRAFT_72191</name>
</gene>
<organism evidence="1 2">
    <name type="scientific">Crepidotus variabilis</name>
    <dbReference type="NCBI Taxonomy" id="179855"/>
    <lineage>
        <taxon>Eukaryota</taxon>
        <taxon>Fungi</taxon>
        <taxon>Dikarya</taxon>
        <taxon>Basidiomycota</taxon>
        <taxon>Agaricomycotina</taxon>
        <taxon>Agaricomycetes</taxon>
        <taxon>Agaricomycetidae</taxon>
        <taxon>Agaricales</taxon>
        <taxon>Agaricineae</taxon>
        <taxon>Crepidotaceae</taxon>
        <taxon>Crepidotus</taxon>
    </lineage>
</organism>
<comment type="caution">
    <text evidence="1">The sequence shown here is derived from an EMBL/GenBank/DDBJ whole genome shotgun (WGS) entry which is preliminary data.</text>
</comment>
<accession>A0A9P6E5D2</accession>
<dbReference type="AlphaFoldDB" id="A0A9P6E5D2"/>